<feature type="compositionally biased region" description="Basic residues" evidence="1">
    <location>
        <begin position="98"/>
        <end position="113"/>
    </location>
</feature>
<evidence type="ECO:0000313" key="2">
    <source>
        <dbReference type="EMBL" id="VDD96528.1"/>
    </source>
</evidence>
<evidence type="ECO:0000313" key="3">
    <source>
        <dbReference type="Proteomes" id="UP000274131"/>
    </source>
</evidence>
<proteinExistence type="predicted"/>
<evidence type="ECO:0000313" key="4">
    <source>
        <dbReference type="WBParaSite" id="EVEC_0001203401-mRNA-1"/>
    </source>
</evidence>
<feature type="region of interest" description="Disordered" evidence="1">
    <location>
        <begin position="90"/>
        <end position="118"/>
    </location>
</feature>
<protein>
    <submittedName>
        <fullName evidence="4">DUF19 domain-containing protein</fullName>
    </submittedName>
</protein>
<dbReference type="Proteomes" id="UP000274131">
    <property type="component" value="Unassembled WGS sequence"/>
</dbReference>
<accession>A0A0N4VM83</accession>
<dbReference type="WBParaSite" id="EVEC_0001203401-mRNA-1">
    <property type="protein sequence ID" value="EVEC_0001203401-mRNA-1"/>
    <property type="gene ID" value="EVEC_0001203401"/>
</dbReference>
<name>A0A0N4VM83_ENTVE</name>
<dbReference type="AlphaFoldDB" id="A0A0N4VM83"/>
<dbReference type="EMBL" id="UXUI01011812">
    <property type="protein sequence ID" value="VDD96528.1"/>
    <property type="molecule type" value="Genomic_DNA"/>
</dbReference>
<organism evidence="4">
    <name type="scientific">Enterobius vermicularis</name>
    <name type="common">Human pinworm</name>
    <dbReference type="NCBI Taxonomy" id="51028"/>
    <lineage>
        <taxon>Eukaryota</taxon>
        <taxon>Metazoa</taxon>
        <taxon>Ecdysozoa</taxon>
        <taxon>Nematoda</taxon>
        <taxon>Chromadorea</taxon>
        <taxon>Rhabditida</taxon>
        <taxon>Spirurina</taxon>
        <taxon>Oxyuridomorpha</taxon>
        <taxon>Oxyuroidea</taxon>
        <taxon>Oxyuridae</taxon>
        <taxon>Enterobius</taxon>
    </lineage>
</organism>
<sequence>NLYGIFFHKEFCENYVHCAKKLEQKQRECLELQIKRSTHLKNNCSNLSQPYRALELRKTELYRDCVQERMADFPTNMDTEHQACARMSKKYVSSSSKMSKRQQKRLSRRKKNQKNRELKECRMNAKLWHKHCRRLAKCCPVYNQLVHHKLTSF</sequence>
<dbReference type="STRING" id="51028.A0A0N4VM83"/>
<keyword evidence="3" id="KW-1185">Reference proteome</keyword>
<reference evidence="2 3" key="2">
    <citation type="submission" date="2018-10" db="EMBL/GenBank/DDBJ databases">
        <authorList>
            <consortium name="Pathogen Informatics"/>
        </authorList>
    </citation>
    <scope>NUCLEOTIDE SEQUENCE [LARGE SCALE GENOMIC DNA]</scope>
</reference>
<dbReference type="OrthoDB" id="5806405at2759"/>
<gene>
    <name evidence="2" type="ORF">EVEC_LOCUS11279</name>
</gene>
<reference evidence="4" key="1">
    <citation type="submission" date="2017-02" db="UniProtKB">
        <authorList>
            <consortium name="WormBaseParasite"/>
        </authorList>
    </citation>
    <scope>IDENTIFICATION</scope>
</reference>
<evidence type="ECO:0000256" key="1">
    <source>
        <dbReference type="SAM" id="MobiDB-lite"/>
    </source>
</evidence>